<evidence type="ECO:0000313" key="3">
    <source>
        <dbReference type="EMBL" id="MBM7837525.1"/>
    </source>
</evidence>
<evidence type="ECO:0000313" key="4">
    <source>
        <dbReference type="Proteomes" id="UP001179280"/>
    </source>
</evidence>
<dbReference type="RefSeq" id="WP_204464516.1">
    <property type="nucleotide sequence ID" value="NZ_JAFBCV010000002.1"/>
</dbReference>
<sequence>MRQVIVSICLMFLIVTLASCGPSEPDHLEAVTDEPLVEEITAFVQAYKQAMHLAINENKTDELEETYLIPNTSFYHALHRLREDLQKAGSQKNLVSLEVNDVWFDPEEKDYFADADEHVQVLTGDEVEDIERSVRFHIVKGSDDTFRLYTIIDRTNKNE</sequence>
<accession>A0ABS2SRR7</accession>
<dbReference type="Proteomes" id="UP001179280">
    <property type="component" value="Unassembled WGS sequence"/>
</dbReference>
<evidence type="ECO:0000259" key="2">
    <source>
        <dbReference type="Pfam" id="PF22819"/>
    </source>
</evidence>
<reference evidence="3" key="1">
    <citation type="submission" date="2021-01" db="EMBL/GenBank/DDBJ databases">
        <title>Genomic Encyclopedia of Type Strains, Phase IV (KMG-IV): sequencing the most valuable type-strain genomes for metagenomic binning, comparative biology and taxonomic classification.</title>
        <authorList>
            <person name="Goeker M."/>
        </authorList>
    </citation>
    <scope>NUCLEOTIDE SEQUENCE</scope>
    <source>
        <strain evidence="3">DSM 21943</strain>
    </source>
</reference>
<keyword evidence="4" id="KW-1185">Reference proteome</keyword>
<protein>
    <recommendedName>
        <fullName evidence="2">TcaA protein NTF2-like domain-containing protein</fullName>
    </recommendedName>
</protein>
<keyword evidence="1" id="KW-0732">Signal</keyword>
<gene>
    <name evidence="3" type="ORF">JOC54_000756</name>
</gene>
<organism evidence="3 4">
    <name type="scientific">Shouchella xiaoxiensis</name>
    <dbReference type="NCBI Taxonomy" id="766895"/>
    <lineage>
        <taxon>Bacteria</taxon>
        <taxon>Bacillati</taxon>
        <taxon>Bacillota</taxon>
        <taxon>Bacilli</taxon>
        <taxon>Bacillales</taxon>
        <taxon>Bacillaceae</taxon>
        <taxon>Shouchella</taxon>
    </lineage>
</organism>
<dbReference type="Pfam" id="PF22819">
    <property type="entry name" value="TcaA_5th"/>
    <property type="match status" value="1"/>
</dbReference>
<comment type="caution">
    <text evidence="3">The sequence shown here is derived from an EMBL/GenBank/DDBJ whole genome shotgun (WGS) entry which is preliminary data.</text>
</comment>
<dbReference type="EMBL" id="JAFBCV010000002">
    <property type="protein sequence ID" value="MBM7837525.1"/>
    <property type="molecule type" value="Genomic_DNA"/>
</dbReference>
<name>A0ABS2SRR7_9BACI</name>
<dbReference type="InterPro" id="IPR054528">
    <property type="entry name" value="TcaA_5th"/>
</dbReference>
<dbReference type="PROSITE" id="PS51257">
    <property type="entry name" value="PROKAR_LIPOPROTEIN"/>
    <property type="match status" value="1"/>
</dbReference>
<feature type="chain" id="PRO_5046385156" description="TcaA protein NTF2-like domain-containing protein" evidence="1">
    <location>
        <begin position="19"/>
        <end position="159"/>
    </location>
</feature>
<evidence type="ECO:0000256" key="1">
    <source>
        <dbReference type="SAM" id="SignalP"/>
    </source>
</evidence>
<proteinExistence type="predicted"/>
<feature type="domain" description="TcaA protein NTF2-like" evidence="2">
    <location>
        <begin position="38"/>
        <end position="150"/>
    </location>
</feature>
<feature type="signal peptide" evidence="1">
    <location>
        <begin position="1"/>
        <end position="18"/>
    </location>
</feature>